<dbReference type="CDD" id="cd09917">
    <property type="entry name" value="F-box_SF"/>
    <property type="match status" value="1"/>
</dbReference>
<protein>
    <recommendedName>
        <fullName evidence="1">F-box domain-containing protein</fullName>
    </recommendedName>
</protein>
<dbReference type="Pfam" id="PF00646">
    <property type="entry name" value="F-box"/>
    <property type="match status" value="1"/>
</dbReference>
<dbReference type="AlphaFoldDB" id="A0AAD5VE32"/>
<sequence>MSLSPDITNSTSFTADLGVVTLKASSKRWSAYGWKGCLRDMPNLPLDLLYDIFQHLNPIDMLQLSRSSRDFRGLLMDRKSAFLWQAARQNIEGLPDCPTFLSEPEYANLVFDTTCFICRKPNVKGVMWEFRARYCVGCSDQMTAPWIVAAKRFPDGLPPNRVLFTPQNPIYYSTIQRRVHLRDVEKFIQEWGATDVEKREEYLKRQEDLIKDIRQFASACNSWQSTRKQAKEEKVERIRAERLTQHLRELGWGDEVDLMAENDYRPLSQNRFVRLTTAWNDKSWVKAKPHVIQAMESIKRDRLRSYHQQVMLGRLRILDLATLSYRRHPELRGKLFPHTRVIASFPEIRQIIDKPDDISVTIDDFLALTQTVHKSVADWRDKRISFFADCVRRQFDIPENIDPLQLAIGQFFQCNRCQRALALPYALGHYCYRTLKDHLDDYDLFADSAYCANLTLAVEARVDAINSLLEACNRDTRTTTVQDMDDLDLRFTCRLCNDFLVLFKELMDWHEAALHATEMGGHGAASAWKVVKSADVPGIEDVERTARNIANPAGLHIWECGHCTSMSCYPQEQILHHVQTAHNIENPVLHQDFFRVVNYNKEICQVYIAKADEELPDYLQQVVNDGVVVYVDDPDFFR</sequence>
<proteinExistence type="predicted"/>
<keyword evidence="3" id="KW-1185">Reference proteome</keyword>
<dbReference type="SMART" id="SM00256">
    <property type="entry name" value="FBOX"/>
    <property type="match status" value="1"/>
</dbReference>
<gene>
    <name evidence="2" type="ORF">NLI96_g1862</name>
</gene>
<dbReference type="InterPro" id="IPR036047">
    <property type="entry name" value="F-box-like_dom_sf"/>
</dbReference>
<reference evidence="2" key="1">
    <citation type="submission" date="2022-07" db="EMBL/GenBank/DDBJ databases">
        <title>Genome Sequence of Physisporinus lineatus.</title>
        <authorList>
            <person name="Buettner E."/>
        </authorList>
    </citation>
    <scope>NUCLEOTIDE SEQUENCE</scope>
    <source>
        <strain evidence="2">VT162</strain>
    </source>
</reference>
<dbReference type="EMBL" id="JANAWD010000038">
    <property type="protein sequence ID" value="KAJ3489820.1"/>
    <property type="molecule type" value="Genomic_DNA"/>
</dbReference>
<organism evidence="2 3">
    <name type="scientific">Meripilus lineatus</name>
    <dbReference type="NCBI Taxonomy" id="2056292"/>
    <lineage>
        <taxon>Eukaryota</taxon>
        <taxon>Fungi</taxon>
        <taxon>Dikarya</taxon>
        <taxon>Basidiomycota</taxon>
        <taxon>Agaricomycotina</taxon>
        <taxon>Agaricomycetes</taxon>
        <taxon>Polyporales</taxon>
        <taxon>Meripilaceae</taxon>
        <taxon>Meripilus</taxon>
    </lineage>
</organism>
<dbReference type="SUPFAM" id="SSF81383">
    <property type="entry name" value="F-box domain"/>
    <property type="match status" value="1"/>
</dbReference>
<feature type="domain" description="F-box" evidence="1">
    <location>
        <begin position="38"/>
        <end position="87"/>
    </location>
</feature>
<accession>A0AAD5VE32</accession>
<dbReference type="InterPro" id="IPR001810">
    <property type="entry name" value="F-box_dom"/>
</dbReference>
<comment type="caution">
    <text evidence="2">The sequence shown here is derived from an EMBL/GenBank/DDBJ whole genome shotgun (WGS) entry which is preliminary data.</text>
</comment>
<evidence type="ECO:0000259" key="1">
    <source>
        <dbReference type="PROSITE" id="PS50181"/>
    </source>
</evidence>
<evidence type="ECO:0000313" key="2">
    <source>
        <dbReference type="EMBL" id="KAJ3489820.1"/>
    </source>
</evidence>
<name>A0AAD5VE32_9APHY</name>
<dbReference type="PROSITE" id="PS50181">
    <property type="entry name" value="FBOX"/>
    <property type="match status" value="1"/>
</dbReference>
<dbReference type="Proteomes" id="UP001212997">
    <property type="component" value="Unassembled WGS sequence"/>
</dbReference>
<evidence type="ECO:0000313" key="3">
    <source>
        <dbReference type="Proteomes" id="UP001212997"/>
    </source>
</evidence>